<evidence type="ECO:0000313" key="2">
    <source>
        <dbReference type="EMBL" id="RNA21917.1"/>
    </source>
</evidence>
<evidence type="ECO:0000256" key="1">
    <source>
        <dbReference type="SAM" id="MobiDB-lite"/>
    </source>
</evidence>
<dbReference type="Pfam" id="PF13385">
    <property type="entry name" value="Laminin_G_3"/>
    <property type="match status" value="1"/>
</dbReference>
<dbReference type="Proteomes" id="UP000276133">
    <property type="component" value="Unassembled WGS sequence"/>
</dbReference>
<dbReference type="SUPFAM" id="SSF49899">
    <property type="entry name" value="Concanavalin A-like lectins/glucanases"/>
    <property type="match status" value="1"/>
</dbReference>
<sequence>MNSNEWYHLVFGYKDNNAFVYLNGILNAQVSSHEPNAVLRTNCYIGSHVTRVVVDDFKIFNRALTDTEIMNHYLIQLQSQPRPQALVQNTRPHPQPVVNNTDSQENTALKKRGRKRLPRDENGKIIPPSK</sequence>
<gene>
    <name evidence="2" type="ORF">BpHYR1_012207</name>
</gene>
<proteinExistence type="predicted"/>
<feature type="compositionally biased region" description="Polar residues" evidence="1">
    <location>
        <begin position="86"/>
        <end position="107"/>
    </location>
</feature>
<evidence type="ECO:0000313" key="3">
    <source>
        <dbReference type="Proteomes" id="UP000276133"/>
    </source>
</evidence>
<protein>
    <recommendedName>
        <fullName evidence="4">LamG domain-containing protein</fullName>
    </recommendedName>
</protein>
<dbReference type="AlphaFoldDB" id="A0A3M7REI0"/>
<evidence type="ECO:0008006" key="4">
    <source>
        <dbReference type="Google" id="ProtNLM"/>
    </source>
</evidence>
<reference evidence="2 3" key="1">
    <citation type="journal article" date="2018" name="Sci. Rep.">
        <title>Genomic signatures of local adaptation to the degree of environmental predictability in rotifers.</title>
        <authorList>
            <person name="Franch-Gras L."/>
            <person name="Hahn C."/>
            <person name="Garcia-Roger E.M."/>
            <person name="Carmona M.J."/>
            <person name="Serra M."/>
            <person name="Gomez A."/>
        </authorList>
    </citation>
    <scope>NUCLEOTIDE SEQUENCE [LARGE SCALE GENOMIC DNA]</scope>
    <source>
        <strain evidence="2">HYR1</strain>
    </source>
</reference>
<organism evidence="2 3">
    <name type="scientific">Brachionus plicatilis</name>
    <name type="common">Marine rotifer</name>
    <name type="synonym">Brachionus muelleri</name>
    <dbReference type="NCBI Taxonomy" id="10195"/>
    <lineage>
        <taxon>Eukaryota</taxon>
        <taxon>Metazoa</taxon>
        <taxon>Spiralia</taxon>
        <taxon>Gnathifera</taxon>
        <taxon>Rotifera</taxon>
        <taxon>Eurotatoria</taxon>
        <taxon>Monogononta</taxon>
        <taxon>Pseudotrocha</taxon>
        <taxon>Ploima</taxon>
        <taxon>Brachionidae</taxon>
        <taxon>Brachionus</taxon>
    </lineage>
</organism>
<dbReference type="Gene3D" id="2.60.120.200">
    <property type="match status" value="1"/>
</dbReference>
<feature type="region of interest" description="Disordered" evidence="1">
    <location>
        <begin position="86"/>
        <end position="130"/>
    </location>
</feature>
<keyword evidence="3" id="KW-1185">Reference proteome</keyword>
<dbReference type="EMBL" id="REGN01003564">
    <property type="protein sequence ID" value="RNA21917.1"/>
    <property type="molecule type" value="Genomic_DNA"/>
</dbReference>
<dbReference type="InterPro" id="IPR013320">
    <property type="entry name" value="ConA-like_dom_sf"/>
</dbReference>
<comment type="caution">
    <text evidence="2">The sequence shown here is derived from an EMBL/GenBank/DDBJ whole genome shotgun (WGS) entry which is preliminary data.</text>
</comment>
<name>A0A3M7REI0_BRAPC</name>
<accession>A0A3M7REI0</accession>